<dbReference type="InterPro" id="IPR029056">
    <property type="entry name" value="Ribokinase-like"/>
</dbReference>
<evidence type="ECO:0000256" key="2">
    <source>
        <dbReference type="ARBA" id="ARBA00001946"/>
    </source>
</evidence>
<evidence type="ECO:0000256" key="4">
    <source>
        <dbReference type="ARBA" id="ARBA00022679"/>
    </source>
</evidence>
<evidence type="ECO:0000256" key="1">
    <source>
        <dbReference type="ARBA" id="ARBA00001771"/>
    </source>
</evidence>
<evidence type="ECO:0000256" key="11">
    <source>
        <dbReference type="HAMAP-Rule" id="MF_00228"/>
    </source>
</evidence>
<evidence type="ECO:0000313" key="12">
    <source>
        <dbReference type="EMBL" id="HIV63056.1"/>
    </source>
</evidence>
<dbReference type="GO" id="GO:0009229">
    <property type="term" value="P:thiamine diphosphate biosynthetic process"/>
    <property type="evidence" value="ECO:0007669"/>
    <property type="project" value="UniProtKB-UniRule"/>
</dbReference>
<dbReference type="GO" id="GO:0004417">
    <property type="term" value="F:hydroxyethylthiazole kinase activity"/>
    <property type="evidence" value="ECO:0007669"/>
    <property type="project" value="UniProtKB-UniRule"/>
</dbReference>
<comment type="catalytic activity">
    <reaction evidence="1 11">
        <text>5-(2-hydroxyethyl)-4-methylthiazole + ATP = 4-methyl-5-(2-phosphooxyethyl)-thiazole + ADP + H(+)</text>
        <dbReference type="Rhea" id="RHEA:24212"/>
        <dbReference type="ChEBI" id="CHEBI:15378"/>
        <dbReference type="ChEBI" id="CHEBI:17957"/>
        <dbReference type="ChEBI" id="CHEBI:30616"/>
        <dbReference type="ChEBI" id="CHEBI:58296"/>
        <dbReference type="ChEBI" id="CHEBI:456216"/>
        <dbReference type="EC" id="2.7.1.50"/>
    </reaction>
</comment>
<dbReference type="NCBIfam" id="NF006830">
    <property type="entry name" value="PRK09355.1"/>
    <property type="match status" value="1"/>
</dbReference>
<evidence type="ECO:0000256" key="9">
    <source>
        <dbReference type="ARBA" id="ARBA00022842"/>
    </source>
</evidence>
<evidence type="ECO:0000256" key="8">
    <source>
        <dbReference type="ARBA" id="ARBA00022840"/>
    </source>
</evidence>
<comment type="function">
    <text evidence="11">Catalyzes the phosphorylation of the hydroxyl group of 4-methyl-5-beta-hydroxyethylthiazole (THZ).</text>
</comment>
<dbReference type="GO" id="GO:0009228">
    <property type="term" value="P:thiamine biosynthetic process"/>
    <property type="evidence" value="ECO:0007669"/>
    <property type="project" value="UniProtKB-KW"/>
</dbReference>
<evidence type="ECO:0000256" key="10">
    <source>
        <dbReference type="ARBA" id="ARBA00022977"/>
    </source>
</evidence>
<dbReference type="CDD" id="cd01170">
    <property type="entry name" value="THZ_kinase"/>
    <property type="match status" value="1"/>
</dbReference>
<dbReference type="HAMAP" id="MF_00228">
    <property type="entry name" value="Thz_kinase"/>
    <property type="match status" value="1"/>
</dbReference>
<keyword evidence="4 11" id="KW-0808">Transferase</keyword>
<gene>
    <name evidence="11 12" type="primary">thiM</name>
    <name evidence="12" type="ORF">H9746_09515</name>
</gene>
<feature type="binding site" evidence="11">
    <location>
        <position position="43"/>
    </location>
    <ligand>
        <name>substrate</name>
    </ligand>
</feature>
<dbReference type="AlphaFoldDB" id="A0A9D1PL14"/>
<keyword evidence="10 11" id="KW-0784">Thiamine biosynthesis</keyword>
<feature type="binding site" evidence="11">
    <location>
        <position position="170"/>
    </location>
    <ligand>
        <name>ATP</name>
        <dbReference type="ChEBI" id="CHEBI:30616"/>
    </ligand>
</feature>
<comment type="caution">
    <text evidence="12">The sequence shown here is derived from an EMBL/GenBank/DDBJ whole genome shotgun (WGS) entry which is preliminary data.</text>
</comment>
<dbReference type="Proteomes" id="UP000886808">
    <property type="component" value="Unassembled WGS sequence"/>
</dbReference>
<dbReference type="PIRSF" id="PIRSF000513">
    <property type="entry name" value="Thz_kinase"/>
    <property type="match status" value="1"/>
</dbReference>
<comment type="cofactor">
    <cofactor evidence="2 11">
        <name>Mg(2+)</name>
        <dbReference type="ChEBI" id="CHEBI:18420"/>
    </cofactor>
</comment>
<evidence type="ECO:0000256" key="7">
    <source>
        <dbReference type="ARBA" id="ARBA00022777"/>
    </source>
</evidence>
<name>A0A9D1PL14_9FIRM</name>
<dbReference type="InterPro" id="IPR000417">
    <property type="entry name" value="Hyethyz_kinase"/>
</dbReference>
<dbReference type="PRINTS" id="PR01099">
    <property type="entry name" value="HYETHTZKNASE"/>
</dbReference>
<proteinExistence type="inferred from homology"/>
<dbReference type="SUPFAM" id="SSF53613">
    <property type="entry name" value="Ribokinase-like"/>
    <property type="match status" value="1"/>
</dbReference>
<keyword evidence="9 11" id="KW-0460">Magnesium</keyword>
<evidence type="ECO:0000256" key="3">
    <source>
        <dbReference type="ARBA" id="ARBA00004868"/>
    </source>
</evidence>
<reference evidence="12" key="1">
    <citation type="journal article" date="2021" name="PeerJ">
        <title>Extensive microbial diversity within the chicken gut microbiome revealed by metagenomics and culture.</title>
        <authorList>
            <person name="Gilroy R."/>
            <person name="Ravi A."/>
            <person name="Getino M."/>
            <person name="Pursley I."/>
            <person name="Horton D.L."/>
            <person name="Alikhan N.F."/>
            <person name="Baker D."/>
            <person name="Gharbi K."/>
            <person name="Hall N."/>
            <person name="Watson M."/>
            <person name="Adriaenssens E.M."/>
            <person name="Foster-Nyarko E."/>
            <person name="Jarju S."/>
            <person name="Secka A."/>
            <person name="Antonio M."/>
            <person name="Oren A."/>
            <person name="Chaudhuri R.R."/>
            <person name="La Ragione R."/>
            <person name="Hildebrand F."/>
            <person name="Pallen M.J."/>
        </authorList>
    </citation>
    <scope>NUCLEOTIDE SEQUENCE</scope>
    <source>
        <strain evidence="12">CHK193-4272</strain>
    </source>
</reference>
<evidence type="ECO:0000313" key="13">
    <source>
        <dbReference type="Proteomes" id="UP000886808"/>
    </source>
</evidence>
<dbReference type="EC" id="2.7.1.50" evidence="11"/>
<keyword evidence="7 11" id="KW-0418">Kinase</keyword>
<evidence type="ECO:0000256" key="5">
    <source>
        <dbReference type="ARBA" id="ARBA00022723"/>
    </source>
</evidence>
<keyword evidence="8 11" id="KW-0067">ATP-binding</keyword>
<keyword evidence="6 11" id="KW-0547">Nucleotide-binding</keyword>
<organism evidence="12 13">
    <name type="scientific">Candidatus Butyricicoccus avistercoris</name>
    <dbReference type="NCBI Taxonomy" id="2838518"/>
    <lineage>
        <taxon>Bacteria</taxon>
        <taxon>Bacillati</taxon>
        <taxon>Bacillota</taxon>
        <taxon>Clostridia</taxon>
        <taxon>Eubacteriales</taxon>
        <taxon>Butyricicoccaceae</taxon>
        <taxon>Butyricicoccus</taxon>
    </lineage>
</organism>
<protein>
    <recommendedName>
        <fullName evidence="11">Hydroxyethylthiazole kinase</fullName>
        <ecNumber evidence="11">2.7.1.50</ecNumber>
    </recommendedName>
    <alternativeName>
        <fullName evidence="11">4-methyl-5-beta-hydroxyethylthiazole kinase</fullName>
        <shortName evidence="11">TH kinase</shortName>
        <shortName evidence="11">Thz kinase</shortName>
    </alternativeName>
</protein>
<sequence>MKEIIKILENTKLKRPLVHAITNNITVNDCANIIHAAYGAPTMAQDEREVEEITSLCSSLVLNLGALKAQEAMLKAAIKASELKHPIVLDPVAAGASKLRSETGKTLLENAKISVIRGNASEIRALAKGSTTTKGVEANQIDSTTEKNLIKAVDMVCDYSLQTGSVIMMTGAIDLISNGEQTVVLRGGSEMMSRITGAGCMLTALTGAYCGANPDKCFESAVTAAAVMNVSAELAEKRVRELTEGTASFRTRLIDFVSMISSEDLTKNIKLEIIKK</sequence>
<dbReference type="Pfam" id="PF02110">
    <property type="entry name" value="HK"/>
    <property type="match status" value="1"/>
</dbReference>
<comment type="pathway">
    <text evidence="3 11">Cofactor biosynthesis; thiamine diphosphate biosynthesis; 4-methyl-5-(2-phosphoethyl)-thiazole from 5-(2-hydroxyethyl)-4-methylthiazole: step 1/1.</text>
</comment>
<accession>A0A9D1PL14</accession>
<keyword evidence="5 11" id="KW-0479">Metal-binding</keyword>
<reference evidence="12" key="2">
    <citation type="submission" date="2021-04" db="EMBL/GenBank/DDBJ databases">
        <authorList>
            <person name="Gilroy R."/>
        </authorList>
    </citation>
    <scope>NUCLEOTIDE SEQUENCE</scope>
    <source>
        <strain evidence="12">CHK193-4272</strain>
    </source>
</reference>
<feature type="binding site" evidence="11">
    <location>
        <position position="197"/>
    </location>
    <ligand>
        <name>substrate</name>
    </ligand>
</feature>
<dbReference type="GO" id="GO:0000287">
    <property type="term" value="F:magnesium ion binding"/>
    <property type="evidence" value="ECO:0007669"/>
    <property type="project" value="UniProtKB-UniRule"/>
</dbReference>
<comment type="similarity">
    <text evidence="11">Belongs to the Thz kinase family.</text>
</comment>
<dbReference type="EMBL" id="DXIE01000057">
    <property type="protein sequence ID" value="HIV63056.1"/>
    <property type="molecule type" value="Genomic_DNA"/>
</dbReference>
<dbReference type="GO" id="GO:0005524">
    <property type="term" value="F:ATP binding"/>
    <property type="evidence" value="ECO:0007669"/>
    <property type="project" value="UniProtKB-UniRule"/>
</dbReference>
<feature type="binding site" evidence="11">
    <location>
        <position position="117"/>
    </location>
    <ligand>
        <name>ATP</name>
        <dbReference type="ChEBI" id="CHEBI:30616"/>
    </ligand>
</feature>
<evidence type="ECO:0000256" key="6">
    <source>
        <dbReference type="ARBA" id="ARBA00022741"/>
    </source>
</evidence>
<dbReference type="Gene3D" id="3.40.1190.20">
    <property type="match status" value="1"/>
</dbReference>